<reference evidence="3" key="1">
    <citation type="submission" date="2023-06" db="EMBL/GenBank/DDBJ databases">
        <authorList>
            <consortium name="Lawrence Berkeley National Laboratory"/>
            <person name="Ahrendt S."/>
            <person name="Sahu N."/>
            <person name="Indic B."/>
            <person name="Wong-Bajracharya J."/>
            <person name="Merenyi Z."/>
            <person name="Ke H.-M."/>
            <person name="Monk M."/>
            <person name="Kocsube S."/>
            <person name="Drula E."/>
            <person name="Lipzen A."/>
            <person name="Balint B."/>
            <person name="Henrissat B."/>
            <person name="Andreopoulos B."/>
            <person name="Martin F.M."/>
            <person name="Harder C.B."/>
            <person name="Rigling D."/>
            <person name="Ford K.L."/>
            <person name="Foster G.D."/>
            <person name="Pangilinan J."/>
            <person name="Papanicolaou A."/>
            <person name="Barry K."/>
            <person name="LaButti K."/>
            <person name="Viragh M."/>
            <person name="Koriabine M."/>
            <person name="Yan M."/>
            <person name="Riley R."/>
            <person name="Champramary S."/>
            <person name="Plett K.L."/>
            <person name="Tsai I.J."/>
            <person name="Slot J."/>
            <person name="Sipos G."/>
            <person name="Plett J."/>
            <person name="Nagy L.G."/>
            <person name="Grigoriev I.V."/>
        </authorList>
    </citation>
    <scope>NUCLEOTIDE SEQUENCE</scope>
    <source>
        <strain evidence="3">CCBAS 213</strain>
    </source>
</reference>
<dbReference type="GeneID" id="85358102"/>
<protein>
    <submittedName>
        <fullName evidence="3">Uncharacterized protein</fullName>
    </submittedName>
</protein>
<sequence>MLVQFILFCFHFTTSAGFHFDPVEGNATVGTSLTLTWYRDQGDPQEFKFKRRNSTQYLGQGDPVPFTPPDSGTTDGTVMVNFPNPGKYTIDVIVDKSGLVPMSPLINVINRDPLSTTTTGAASTPRDTQSTCVVC</sequence>
<evidence type="ECO:0000313" key="3">
    <source>
        <dbReference type="EMBL" id="KAK0442479.1"/>
    </source>
</evidence>
<dbReference type="RefSeq" id="XP_060324297.1">
    <property type="nucleotide sequence ID" value="XM_060474554.1"/>
</dbReference>
<feature type="signal peptide" evidence="1">
    <location>
        <begin position="1"/>
        <end position="17"/>
    </location>
</feature>
<gene>
    <name evidence="3" type="ORF">EV420DRAFT_1578172</name>
    <name evidence="2" type="ORF">EV420DRAFT_1581563</name>
</gene>
<dbReference type="AlphaFoldDB" id="A0AA39JJH8"/>
<keyword evidence="4" id="KW-1185">Reference proteome</keyword>
<dbReference type="EMBL" id="JAUEPS010000064">
    <property type="protein sequence ID" value="KAK0442479.1"/>
    <property type="molecule type" value="Genomic_DNA"/>
</dbReference>
<evidence type="ECO:0000313" key="4">
    <source>
        <dbReference type="Proteomes" id="UP001175211"/>
    </source>
</evidence>
<dbReference type="EMBL" id="JAUEPS010000076">
    <property type="protein sequence ID" value="KAK0440440.1"/>
    <property type="molecule type" value="Genomic_DNA"/>
</dbReference>
<accession>A0AA39JJH8</accession>
<keyword evidence="1" id="KW-0732">Signal</keyword>
<name>A0AA39JJH8_ARMTA</name>
<evidence type="ECO:0000313" key="2">
    <source>
        <dbReference type="EMBL" id="KAK0440440.1"/>
    </source>
</evidence>
<comment type="caution">
    <text evidence="3">The sequence shown here is derived from an EMBL/GenBank/DDBJ whole genome shotgun (WGS) entry which is preliminary data.</text>
</comment>
<dbReference type="Proteomes" id="UP001175211">
    <property type="component" value="Unassembled WGS sequence"/>
</dbReference>
<feature type="chain" id="PRO_5041589086" evidence="1">
    <location>
        <begin position="18"/>
        <end position="135"/>
    </location>
</feature>
<organism evidence="3 4">
    <name type="scientific">Armillaria tabescens</name>
    <name type="common">Ringless honey mushroom</name>
    <name type="synonym">Agaricus tabescens</name>
    <dbReference type="NCBI Taxonomy" id="1929756"/>
    <lineage>
        <taxon>Eukaryota</taxon>
        <taxon>Fungi</taxon>
        <taxon>Dikarya</taxon>
        <taxon>Basidiomycota</taxon>
        <taxon>Agaricomycotina</taxon>
        <taxon>Agaricomycetes</taxon>
        <taxon>Agaricomycetidae</taxon>
        <taxon>Agaricales</taxon>
        <taxon>Marasmiineae</taxon>
        <taxon>Physalacriaceae</taxon>
        <taxon>Desarmillaria</taxon>
    </lineage>
</organism>
<proteinExistence type="predicted"/>
<evidence type="ECO:0000256" key="1">
    <source>
        <dbReference type="SAM" id="SignalP"/>
    </source>
</evidence>